<dbReference type="EMBL" id="ACJX03000001">
    <property type="protein sequence ID" value="KRT35659.1"/>
    <property type="molecule type" value="Genomic_DNA"/>
</dbReference>
<evidence type="ECO:0000256" key="7">
    <source>
        <dbReference type="ARBA" id="ARBA00022989"/>
    </source>
</evidence>
<dbReference type="SUPFAM" id="SSF90123">
    <property type="entry name" value="ABC transporter transmembrane region"/>
    <property type="match status" value="1"/>
</dbReference>
<dbReference type="Pfam" id="PF00664">
    <property type="entry name" value="ABC_membrane"/>
    <property type="match status" value="1"/>
</dbReference>
<dbReference type="Gene3D" id="3.40.50.300">
    <property type="entry name" value="P-loop containing nucleotide triphosphate hydrolases"/>
    <property type="match status" value="1"/>
</dbReference>
<evidence type="ECO:0000313" key="12">
    <source>
        <dbReference type="EMBL" id="KRT35659.1"/>
    </source>
</evidence>
<evidence type="ECO:0000313" key="13">
    <source>
        <dbReference type="Proteomes" id="UP000005273"/>
    </source>
</evidence>
<evidence type="ECO:0000256" key="1">
    <source>
        <dbReference type="ARBA" id="ARBA00004651"/>
    </source>
</evidence>
<dbReference type="SMART" id="SM00382">
    <property type="entry name" value="AAA"/>
    <property type="match status" value="1"/>
</dbReference>
<dbReference type="GO" id="GO:0005524">
    <property type="term" value="F:ATP binding"/>
    <property type="evidence" value="ECO:0007669"/>
    <property type="project" value="UniProtKB-KW"/>
</dbReference>
<feature type="transmembrane region" description="Helical" evidence="9">
    <location>
        <begin position="172"/>
        <end position="189"/>
    </location>
</feature>
<evidence type="ECO:0000259" key="11">
    <source>
        <dbReference type="PROSITE" id="PS50929"/>
    </source>
</evidence>
<gene>
    <name evidence="12" type="ORF">HMPREF1705_02901</name>
</gene>
<dbReference type="InterPro" id="IPR011527">
    <property type="entry name" value="ABC1_TM_dom"/>
</dbReference>
<keyword evidence="13" id="KW-1185">Reference proteome</keyword>
<dbReference type="PROSITE" id="PS50929">
    <property type="entry name" value="ABC_TM1F"/>
    <property type="match status" value="1"/>
</dbReference>
<dbReference type="GO" id="GO:0016887">
    <property type="term" value="F:ATP hydrolysis activity"/>
    <property type="evidence" value="ECO:0007669"/>
    <property type="project" value="InterPro"/>
</dbReference>
<feature type="domain" description="ABC transporter" evidence="10">
    <location>
        <begin position="348"/>
        <end position="582"/>
    </location>
</feature>
<dbReference type="OrthoDB" id="9762778at2"/>
<name>A0A0T5XBB5_9BACT</name>
<dbReference type="PANTHER" id="PTHR43394">
    <property type="entry name" value="ATP-DEPENDENT PERMEASE MDL1, MITOCHONDRIAL"/>
    <property type="match status" value="1"/>
</dbReference>
<dbReference type="FunFam" id="3.40.50.300:FF:000287">
    <property type="entry name" value="Multidrug ABC transporter ATP-binding protein"/>
    <property type="match status" value="1"/>
</dbReference>
<dbReference type="FunFam" id="1.20.1560.10:FF:000011">
    <property type="entry name" value="Multidrug ABC transporter ATP-binding protein"/>
    <property type="match status" value="1"/>
</dbReference>
<dbReference type="Gene3D" id="1.20.1560.10">
    <property type="entry name" value="ABC transporter type 1, transmembrane domain"/>
    <property type="match status" value="1"/>
</dbReference>
<dbReference type="InterPro" id="IPR017871">
    <property type="entry name" value="ABC_transporter-like_CS"/>
</dbReference>
<dbReference type="Proteomes" id="UP000005273">
    <property type="component" value="Unassembled WGS sequence"/>
</dbReference>
<comment type="caution">
    <text evidence="12">The sequence shown here is derived from an EMBL/GenBank/DDBJ whole genome shotgun (WGS) entry which is preliminary data.</text>
</comment>
<dbReference type="InterPro" id="IPR027417">
    <property type="entry name" value="P-loop_NTPase"/>
</dbReference>
<dbReference type="PROSITE" id="PS00211">
    <property type="entry name" value="ABC_TRANSPORTER_1"/>
    <property type="match status" value="1"/>
</dbReference>
<dbReference type="RefSeq" id="WP_009201636.1">
    <property type="nucleotide sequence ID" value="NZ_ACJX03000001.1"/>
</dbReference>
<organism evidence="12 13">
    <name type="scientific">Acetomicrobium hydrogeniformans ATCC BAA-1850</name>
    <dbReference type="NCBI Taxonomy" id="592015"/>
    <lineage>
        <taxon>Bacteria</taxon>
        <taxon>Thermotogati</taxon>
        <taxon>Synergistota</taxon>
        <taxon>Synergistia</taxon>
        <taxon>Synergistales</taxon>
        <taxon>Acetomicrobiaceae</taxon>
        <taxon>Acetomicrobium</taxon>
    </lineage>
</organism>
<feature type="transmembrane region" description="Helical" evidence="9">
    <location>
        <begin position="66"/>
        <end position="85"/>
    </location>
</feature>
<dbReference type="Pfam" id="PF00005">
    <property type="entry name" value="ABC_tran"/>
    <property type="match status" value="1"/>
</dbReference>
<dbReference type="GO" id="GO:0015421">
    <property type="term" value="F:ABC-type oligopeptide transporter activity"/>
    <property type="evidence" value="ECO:0007669"/>
    <property type="project" value="TreeGrafter"/>
</dbReference>
<evidence type="ECO:0000256" key="8">
    <source>
        <dbReference type="ARBA" id="ARBA00023136"/>
    </source>
</evidence>
<dbReference type="InterPro" id="IPR003439">
    <property type="entry name" value="ABC_transporter-like_ATP-bd"/>
</dbReference>
<keyword evidence="3" id="KW-1003">Cell membrane</keyword>
<evidence type="ECO:0000256" key="3">
    <source>
        <dbReference type="ARBA" id="ARBA00022475"/>
    </source>
</evidence>
<dbReference type="STRING" id="592015.HMPREF1705_02901"/>
<feature type="transmembrane region" description="Helical" evidence="9">
    <location>
        <begin position="27"/>
        <end position="46"/>
    </location>
</feature>
<evidence type="ECO:0000256" key="4">
    <source>
        <dbReference type="ARBA" id="ARBA00022692"/>
    </source>
</evidence>
<proteinExistence type="predicted"/>
<dbReference type="GO" id="GO:0005886">
    <property type="term" value="C:plasma membrane"/>
    <property type="evidence" value="ECO:0007669"/>
    <property type="project" value="UniProtKB-SubCell"/>
</dbReference>
<evidence type="ECO:0000259" key="10">
    <source>
        <dbReference type="PROSITE" id="PS50893"/>
    </source>
</evidence>
<feature type="domain" description="ABC transmembrane type-1" evidence="11">
    <location>
        <begin position="32"/>
        <end position="314"/>
    </location>
</feature>
<dbReference type="SUPFAM" id="SSF52540">
    <property type="entry name" value="P-loop containing nucleoside triphosphate hydrolases"/>
    <property type="match status" value="1"/>
</dbReference>
<dbReference type="InterPro" id="IPR036640">
    <property type="entry name" value="ABC1_TM_sf"/>
</dbReference>
<dbReference type="PROSITE" id="PS50893">
    <property type="entry name" value="ABC_TRANSPORTER_2"/>
    <property type="match status" value="1"/>
</dbReference>
<dbReference type="eggNOG" id="COG1132">
    <property type="taxonomic scope" value="Bacteria"/>
</dbReference>
<protein>
    <submittedName>
        <fullName evidence="12">ABC transporter, ATP-binding protein</fullName>
    </submittedName>
</protein>
<dbReference type="InterPro" id="IPR003593">
    <property type="entry name" value="AAA+_ATPase"/>
</dbReference>
<feature type="transmembrane region" description="Helical" evidence="9">
    <location>
        <begin position="146"/>
        <end position="166"/>
    </location>
</feature>
<keyword evidence="6 12" id="KW-0067">ATP-binding</keyword>
<keyword evidence="4 9" id="KW-0812">Transmembrane</keyword>
<dbReference type="CDD" id="cd18552">
    <property type="entry name" value="ABC_6TM_MsbA_like"/>
    <property type="match status" value="1"/>
</dbReference>
<evidence type="ECO:0000256" key="9">
    <source>
        <dbReference type="SAM" id="Phobius"/>
    </source>
</evidence>
<comment type="subcellular location">
    <subcellularLocation>
        <location evidence="1">Cell membrane</location>
        <topology evidence="1">Multi-pass membrane protein</topology>
    </subcellularLocation>
</comment>
<keyword evidence="7 9" id="KW-1133">Transmembrane helix</keyword>
<feature type="transmembrane region" description="Helical" evidence="9">
    <location>
        <begin position="253"/>
        <end position="273"/>
    </location>
</feature>
<reference evidence="13" key="1">
    <citation type="submission" date="2012-09" db="EMBL/GenBank/DDBJ databases">
        <authorList>
            <person name="Weinstock G."/>
            <person name="Sodergren E."/>
            <person name="Clifton S."/>
            <person name="Fulton L."/>
            <person name="Fulton B."/>
            <person name="Courtney L."/>
            <person name="Fronick C."/>
            <person name="Harrison M."/>
            <person name="Strong C."/>
            <person name="Farmer C."/>
            <person name="Delehaunty K."/>
            <person name="Markovic C."/>
            <person name="Hall O."/>
            <person name="Minx P."/>
            <person name="Tomlinson C."/>
            <person name="Mitreva M."/>
            <person name="Nelson J."/>
            <person name="Hou S."/>
            <person name="Wollam A."/>
            <person name="Pepin K.H."/>
            <person name="Johnson M."/>
            <person name="Bhonagiri V."/>
            <person name="Nash W.E."/>
            <person name="Suruliraj S."/>
            <person name="Warren W."/>
            <person name="Chinwalla A."/>
            <person name="Mardis E.R."/>
            <person name="Wilson R.K."/>
        </authorList>
    </citation>
    <scope>NUCLEOTIDE SEQUENCE [LARGE SCALE GENOMIC DNA]</scope>
    <source>
        <strain evidence="13">OS1</strain>
    </source>
</reference>
<dbReference type="PANTHER" id="PTHR43394:SF1">
    <property type="entry name" value="ATP-BINDING CASSETTE SUB-FAMILY B MEMBER 10, MITOCHONDRIAL"/>
    <property type="match status" value="1"/>
</dbReference>
<keyword evidence="5" id="KW-0547">Nucleotide-binding</keyword>
<evidence type="ECO:0000256" key="5">
    <source>
        <dbReference type="ARBA" id="ARBA00022741"/>
    </source>
</evidence>
<keyword evidence="2" id="KW-0813">Transport</keyword>
<dbReference type="AlphaFoldDB" id="A0A0T5XBB5"/>
<keyword evidence="8 9" id="KW-0472">Membrane</keyword>
<evidence type="ECO:0000256" key="2">
    <source>
        <dbReference type="ARBA" id="ARBA00022448"/>
    </source>
</evidence>
<dbReference type="InterPro" id="IPR039421">
    <property type="entry name" value="Type_1_exporter"/>
</dbReference>
<accession>A0A0T5XBB5</accession>
<sequence>MSRLKDKFLNVASGNTYMRLVRYLRPYLGRLFAAIACMTLSSVMAVLPPWLLKNIVDDVLIQKDLFMLNFLALGIVLIYLCKAVFSYGQTYLMNWVGQKVIMDIRVQLYDHMQKMSFRYLYKSRIGDLISRITNDVMILQNLVTNVIIDLVVQSITFVAVIIFLLILNWRLAVITFVVLPITAYVLNVASKKLRLVGYEIQEELGRVVAIAQEALSAIRIVRSFATEDEELDKFKGQNKSNFRALMHGMQIHAFLEGAVEVILIGALALILWIGGRDVVAGRATPGELIAFIGYLGLLVQPVRVLSKVVSGVQRGLAAADRIFEVLNVSTEVRPPRSPIVLKDVKGMIDFEDIYFAYEDKNWILRGINLHICPGEKVAIVGHTGAGKSTLVDLIPRFYDPNQGCVRIDGHDVRQLDLKTLRRHIGIVPQDPVLLKGSIAYNIAYGCPWASREDIVEAADRAGILDFVKSLPRGFDTEVGERGVTLSGGQRQRIAIARAIVRNPRILIMDEATSSLDAAMEQHIHESMQRAMEGRTSLIIAHRLSTVRNADRIIVLEKGEIVEEGDHGTLLKREGVYANLYSLQMGEKSRA</sequence>
<evidence type="ECO:0000256" key="6">
    <source>
        <dbReference type="ARBA" id="ARBA00022840"/>
    </source>
</evidence>